<comment type="caution">
    <text evidence="2">The sequence shown here is derived from an EMBL/GenBank/DDBJ whole genome shotgun (WGS) entry which is preliminary data.</text>
</comment>
<evidence type="ECO:0000313" key="3">
    <source>
        <dbReference type="Proteomes" id="UP001438953"/>
    </source>
</evidence>
<dbReference type="Pfam" id="PF11306">
    <property type="entry name" value="DUF3108"/>
    <property type="match status" value="1"/>
</dbReference>
<name>A0ABV1SEF2_9RHOB</name>
<dbReference type="InterPro" id="IPR021457">
    <property type="entry name" value="DUF3108"/>
</dbReference>
<accession>A0ABV1SEF2</accession>
<reference evidence="2 3" key="1">
    <citation type="submission" date="2024-06" db="EMBL/GenBank/DDBJ databases">
        <title>Thioclava kandeliae sp. nov. from a rhizosphere soil sample of Kandelia candel in a mangrove.</title>
        <authorList>
            <person name="Mu T."/>
        </authorList>
    </citation>
    <scope>NUCLEOTIDE SEQUENCE [LARGE SCALE GENOMIC DNA]</scope>
    <source>
        <strain evidence="2 3">CPCC 100088</strain>
    </source>
</reference>
<gene>
    <name evidence="2" type="ORF">VSX56_03665</name>
</gene>
<keyword evidence="3" id="KW-1185">Reference proteome</keyword>
<protein>
    <submittedName>
        <fullName evidence="2">DUF3108 domain-containing protein</fullName>
    </submittedName>
</protein>
<sequence length="241" mass="26394">MHKIVLAGALALGQIATGYAARADQSDQITFDVELKGIKAGELLINGKIEGNGYGANGTLQTTGLLGFIRKVRFDATANGYITGQRFTPTRYVEQADTPDRDRVSTMVYNRGTPISVSQEPPRKPRSTDLDPTQQHGTVDPLTALYSVLRSVPADEACNRSEQIFDGSRRSQVKLNAPQKQGNNVICTGEYRRLSGFSKSDMSKKSVFPFTLTYSPTAKGRLEVSQIATDTIYGEGRLIRR</sequence>
<feature type="region of interest" description="Disordered" evidence="1">
    <location>
        <begin position="111"/>
        <end position="138"/>
    </location>
</feature>
<evidence type="ECO:0000313" key="2">
    <source>
        <dbReference type="EMBL" id="MER5170864.1"/>
    </source>
</evidence>
<dbReference type="Proteomes" id="UP001438953">
    <property type="component" value="Unassembled WGS sequence"/>
</dbReference>
<proteinExistence type="predicted"/>
<dbReference type="EMBL" id="JAYWLC010000002">
    <property type="protein sequence ID" value="MER5170864.1"/>
    <property type="molecule type" value="Genomic_DNA"/>
</dbReference>
<evidence type="ECO:0000256" key="1">
    <source>
        <dbReference type="SAM" id="MobiDB-lite"/>
    </source>
</evidence>
<organism evidence="2 3">
    <name type="scientific">Thioclava kandeliae</name>
    <dbReference type="NCBI Taxonomy" id="3070818"/>
    <lineage>
        <taxon>Bacteria</taxon>
        <taxon>Pseudomonadati</taxon>
        <taxon>Pseudomonadota</taxon>
        <taxon>Alphaproteobacteria</taxon>
        <taxon>Rhodobacterales</taxon>
        <taxon>Paracoccaceae</taxon>
        <taxon>Thioclava</taxon>
    </lineage>
</organism>
<dbReference type="RefSeq" id="WP_339113529.1">
    <property type="nucleotide sequence ID" value="NZ_JAYWLC010000002.1"/>
</dbReference>